<sequence>MRHPLRTALAFTGIALSLIAMPRARAAEPGSANAIFEHARTEASAGHKNVLLVFSASWCGPCKLYERFLDDPKMKAITEKGYVVERIDVGERADDTKHTNTPGGEKLRSQLGAAAEPGFPFLIVTDAAGKPLVNSYLKGDKSNNIGYPVLPAEIDWYIAMLQQTAPSLSPQDLADTRAYLEGIARRIHH</sequence>
<evidence type="ECO:0000259" key="3">
    <source>
        <dbReference type="PROSITE" id="PS51352"/>
    </source>
</evidence>
<evidence type="ECO:0000313" key="5">
    <source>
        <dbReference type="Proteomes" id="UP001596391"/>
    </source>
</evidence>
<dbReference type="Proteomes" id="UP001596391">
    <property type="component" value="Unassembled WGS sequence"/>
</dbReference>
<dbReference type="Gene3D" id="3.40.30.10">
    <property type="entry name" value="Glutaredoxin"/>
    <property type="match status" value="1"/>
</dbReference>
<evidence type="ECO:0000256" key="2">
    <source>
        <dbReference type="SAM" id="SignalP"/>
    </source>
</evidence>
<keyword evidence="5" id="KW-1185">Reference proteome</keyword>
<keyword evidence="1" id="KW-0676">Redox-active center</keyword>
<gene>
    <name evidence="4" type="ORF">ACFQBQ_15120</name>
</gene>
<evidence type="ECO:0000256" key="1">
    <source>
        <dbReference type="ARBA" id="ARBA00023284"/>
    </source>
</evidence>
<name>A0ABW1ZBL6_9BACT</name>
<feature type="domain" description="Thioredoxin" evidence="3">
    <location>
        <begin position="15"/>
        <end position="159"/>
    </location>
</feature>
<proteinExistence type="predicted"/>
<feature type="chain" id="PRO_5045457437" evidence="2">
    <location>
        <begin position="27"/>
        <end position="189"/>
    </location>
</feature>
<organism evidence="4 5">
    <name type="scientific">Granulicella cerasi</name>
    <dbReference type="NCBI Taxonomy" id="741063"/>
    <lineage>
        <taxon>Bacteria</taxon>
        <taxon>Pseudomonadati</taxon>
        <taxon>Acidobacteriota</taxon>
        <taxon>Terriglobia</taxon>
        <taxon>Terriglobales</taxon>
        <taxon>Acidobacteriaceae</taxon>
        <taxon>Granulicella</taxon>
    </lineage>
</organism>
<dbReference type="InterPro" id="IPR017937">
    <property type="entry name" value="Thioredoxin_CS"/>
</dbReference>
<protein>
    <submittedName>
        <fullName evidence="4">Thioredoxin family protein</fullName>
    </submittedName>
</protein>
<dbReference type="InterPro" id="IPR036249">
    <property type="entry name" value="Thioredoxin-like_sf"/>
</dbReference>
<evidence type="ECO:0000313" key="4">
    <source>
        <dbReference type="EMBL" id="MFC6646885.1"/>
    </source>
</evidence>
<dbReference type="PROSITE" id="PS51352">
    <property type="entry name" value="THIOREDOXIN_2"/>
    <property type="match status" value="1"/>
</dbReference>
<dbReference type="PROSITE" id="PS00194">
    <property type="entry name" value="THIOREDOXIN_1"/>
    <property type="match status" value="1"/>
</dbReference>
<accession>A0ABW1ZBL6</accession>
<keyword evidence="2" id="KW-0732">Signal</keyword>
<feature type="signal peptide" evidence="2">
    <location>
        <begin position="1"/>
        <end position="26"/>
    </location>
</feature>
<dbReference type="RefSeq" id="WP_263371177.1">
    <property type="nucleotide sequence ID" value="NZ_JAGSYD010000002.1"/>
</dbReference>
<reference evidence="5" key="1">
    <citation type="journal article" date="2019" name="Int. J. Syst. Evol. Microbiol.">
        <title>The Global Catalogue of Microorganisms (GCM) 10K type strain sequencing project: providing services to taxonomists for standard genome sequencing and annotation.</title>
        <authorList>
            <consortium name="The Broad Institute Genomics Platform"/>
            <consortium name="The Broad Institute Genome Sequencing Center for Infectious Disease"/>
            <person name="Wu L."/>
            <person name="Ma J."/>
        </authorList>
    </citation>
    <scope>NUCLEOTIDE SEQUENCE [LARGE SCALE GENOMIC DNA]</scope>
    <source>
        <strain evidence="5">CGMCC 1.16026</strain>
    </source>
</reference>
<dbReference type="InterPro" id="IPR013766">
    <property type="entry name" value="Thioredoxin_domain"/>
</dbReference>
<dbReference type="EMBL" id="JBHSWI010000001">
    <property type="protein sequence ID" value="MFC6646885.1"/>
    <property type="molecule type" value="Genomic_DNA"/>
</dbReference>
<dbReference type="SUPFAM" id="SSF52833">
    <property type="entry name" value="Thioredoxin-like"/>
    <property type="match status" value="1"/>
</dbReference>
<dbReference type="Pfam" id="PF13899">
    <property type="entry name" value="Thioredoxin_7"/>
    <property type="match status" value="1"/>
</dbReference>
<comment type="caution">
    <text evidence="4">The sequence shown here is derived from an EMBL/GenBank/DDBJ whole genome shotgun (WGS) entry which is preliminary data.</text>
</comment>